<evidence type="ECO:0000313" key="2">
    <source>
        <dbReference type="EMBL" id="KAF3487627.1"/>
    </source>
</evidence>
<comment type="caution">
    <text evidence="2">The sequence shown here is derived from an EMBL/GenBank/DDBJ whole genome shotgun (WGS) entry which is preliminary data.</text>
</comment>
<gene>
    <name evidence="2" type="ORF">F2Q69_00057860</name>
</gene>
<evidence type="ECO:0000313" key="3">
    <source>
        <dbReference type="Proteomes" id="UP000712600"/>
    </source>
</evidence>
<proteinExistence type="predicted"/>
<dbReference type="EMBL" id="QGKX02002183">
    <property type="protein sequence ID" value="KAF3487627.1"/>
    <property type="molecule type" value="Genomic_DNA"/>
</dbReference>
<sequence length="71" mass="7998">MEQDQVPLILRQDSMVQSFSSSSLLDWVRIPIRTLSCFRRSSMLRDSSLESSPEQARWPSKQVGGGDCSPP</sequence>
<accession>A0A8S9N2I3</accession>
<organism evidence="2 3">
    <name type="scientific">Brassica cretica</name>
    <name type="common">Mustard</name>
    <dbReference type="NCBI Taxonomy" id="69181"/>
    <lineage>
        <taxon>Eukaryota</taxon>
        <taxon>Viridiplantae</taxon>
        <taxon>Streptophyta</taxon>
        <taxon>Embryophyta</taxon>
        <taxon>Tracheophyta</taxon>
        <taxon>Spermatophyta</taxon>
        <taxon>Magnoliopsida</taxon>
        <taxon>eudicotyledons</taxon>
        <taxon>Gunneridae</taxon>
        <taxon>Pentapetalae</taxon>
        <taxon>rosids</taxon>
        <taxon>malvids</taxon>
        <taxon>Brassicales</taxon>
        <taxon>Brassicaceae</taxon>
        <taxon>Brassiceae</taxon>
        <taxon>Brassica</taxon>
    </lineage>
</organism>
<feature type="region of interest" description="Disordered" evidence="1">
    <location>
        <begin position="44"/>
        <end position="71"/>
    </location>
</feature>
<dbReference type="AlphaFoldDB" id="A0A8S9N2I3"/>
<reference evidence="2" key="1">
    <citation type="submission" date="2019-12" db="EMBL/GenBank/DDBJ databases">
        <title>Genome sequencing and annotation of Brassica cretica.</title>
        <authorList>
            <person name="Studholme D.J."/>
            <person name="Sarris P."/>
        </authorList>
    </citation>
    <scope>NUCLEOTIDE SEQUENCE</scope>
    <source>
        <strain evidence="2">PFS-109/04</strain>
        <tissue evidence="2">Leaf</tissue>
    </source>
</reference>
<dbReference type="Proteomes" id="UP000712600">
    <property type="component" value="Unassembled WGS sequence"/>
</dbReference>
<name>A0A8S9N2I3_BRACR</name>
<protein>
    <submittedName>
        <fullName evidence="2">Uncharacterized protein</fullName>
    </submittedName>
</protein>
<evidence type="ECO:0000256" key="1">
    <source>
        <dbReference type="SAM" id="MobiDB-lite"/>
    </source>
</evidence>